<comment type="subcellular location">
    <subcellularLocation>
        <location evidence="1 4">Cell outer membrane</location>
    </subcellularLocation>
</comment>
<keyword evidence="5" id="KW-0732">Signal</keyword>
<dbReference type="GO" id="GO:0009279">
    <property type="term" value="C:cell outer membrane"/>
    <property type="evidence" value="ECO:0007669"/>
    <property type="project" value="UniProtKB-SubCell"/>
</dbReference>
<keyword evidence="4" id="KW-0798">TonB box</keyword>
<dbReference type="HOGENOM" id="CLU_006935_2_0_6"/>
<evidence type="ECO:0000256" key="3">
    <source>
        <dbReference type="ARBA" id="ARBA00023237"/>
    </source>
</evidence>
<evidence type="ECO:0000259" key="7">
    <source>
        <dbReference type="Pfam" id="PF07715"/>
    </source>
</evidence>
<dbReference type="PANTHER" id="PTHR40980">
    <property type="entry name" value="PLUG DOMAIN-CONTAINING PROTEIN"/>
    <property type="match status" value="1"/>
</dbReference>
<dbReference type="KEGG" id="cja:CJA_3072"/>
<dbReference type="eggNOG" id="COG1629">
    <property type="taxonomic scope" value="Bacteria"/>
</dbReference>
<dbReference type="InterPro" id="IPR010104">
    <property type="entry name" value="TonB_rcpt_bac"/>
</dbReference>
<dbReference type="InterPro" id="IPR000531">
    <property type="entry name" value="Beta-barrel_TonB"/>
</dbReference>
<dbReference type="STRING" id="498211.CJA_3072"/>
<evidence type="ECO:0000256" key="2">
    <source>
        <dbReference type="ARBA" id="ARBA00023136"/>
    </source>
</evidence>
<evidence type="ECO:0000256" key="1">
    <source>
        <dbReference type="ARBA" id="ARBA00004442"/>
    </source>
</evidence>
<gene>
    <name evidence="8" type="ordered locus">CJA_3072</name>
</gene>
<evidence type="ECO:0000259" key="6">
    <source>
        <dbReference type="Pfam" id="PF00593"/>
    </source>
</evidence>
<dbReference type="eggNOG" id="COG4771">
    <property type="taxonomic scope" value="Bacteria"/>
</dbReference>
<feature type="domain" description="TonB-dependent receptor plug" evidence="7">
    <location>
        <begin position="69"/>
        <end position="179"/>
    </location>
</feature>
<dbReference type="Pfam" id="PF07715">
    <property type="entry name" value="Plug"/>
    <property type="match status" value="1"/>
</dbReference>
<dbReference type="SUPFAM" id="SSF56935">
    <property type="entry name" value="Porins"/>
    <property type="match status" value="1"/>
</dbReference>
<organism evidence="8 9">
    <name type="scientific">Cellvibrio japonicus (strain Ueda107)</name>
    <name type="common">Pseudomonas fluorescens subsp. cellulosa</name>
    <dbReference type="NCBI Taxonomy" id="498211"/>
    <lineage>
        <taxon>Bacteria</taxon>
        <taxon>Pseudomonadati</taxon>
        <taxon>Pseudomonadota</taxon>
        <taxon>Gammaproteobacteria</taxon>
        <taxon>Cellvibrionales</taxon>
        <taxon>Cellvibrionaceae</taxon>
        <taxon>Cellvibrio</taxon>
    </lineage>
</organism>
<sequence>MVFHKKQSAINSKQNLVFKKSMLAMCVMAFSAPGFAQTEQGPAVSDGSVEEIIVTGMRQNLQNAQDLKRNANTFVDSITATDIGSLPDRSVLEAMQRLPGVSIERFQAADDPDHFSVEGSGAVIRGMTATRSEFNGRDSFTADSGRGLSFQDVPPELMSGVDIYKNQSADLIEGGIGGTVSLRTRKPFDQDGRLVAFTADGTWGDIAEELKPSISGLFSDRWDTNVGEYGFLINIAHSELVGVSHGIQSDVYKKFDAAGIKGAEAFVGEDGQGTVWMPQGANLLMKEDQRERKGLATAFQWKDHDSKYLVTAEYIRSEANLDWWENALKYQGGYKDSDRNTRPYGDTAFSFTDNGLFESGFMSHANGAWRATSEIGPVIGTKENGDPLYLESVNTRYPNPYSGMPTTATGVGGISNFGHKFQLDTRGQSNNTLVEDMSLNLKWTPDDAWTIDLDYQHIKAETEVDDLAVHLAVAALQKYDLSGDTPHLTLINPWNGIRDANPDNYNNDVVRPGWTGDPEGDANYFSDITSYWYRSAMDHYERSDGTSDAIRMDIKYEFENAGLIKSIQGGYRFAERDQTVRSTSYGWGSIAPEYSAGTLYLDHVPEQSSYYSSVDWSNFHRGGALDIEGGNSLYFINRNVVADLRSNPDCNGSRYKKSPGGSYTPYACREGVDSQFGIFLPSEITNTIERNNAAYVRVDFGSEDTELRFNGNVGVRYVEIERRSTGYVRSAELDRNLTASDAIPASSGLPSVLTGTQVLAYADTLIAAGDYIDYPDFFSKNSWANQAWNYLPESDRRYGAMGSGWSTAKDTYDAFLPSLNIKVELTDDLIGRFAASKAIALPDMSLVRNNISIGTNGYDKNERQVSIVDRDDQGNINYDGDGNPLMRPFTYTESTYIGDWTGSGGNTYLKPMESVQYDVSLEYYFASAGSLTATYFYKDLSNFFVHGASRQAIPHPINTGEVRYVDVVSTRNGGDGSMQGIELAYQQFFDFLPEPFDGLGMQANYTWIEASGVPNNEEDYEDADWTQPGSENDTGARVNLTTVPLQGQSKHTANLVLMYEKNDWSARLAYNWRSKYLLTTRDVISKYPLWNDDAGFLDGSLFYNINDNITIGLQATNLLDTQSKTIMILDDGGTEAGRSWFIQDRRYSFIMRAKF</sequence>
<dbReference type="RefSeq" id="WP_012488650.1">
    <property type="nucleotide sequence ID" value="NC_010995.1"/>
</dbReference>
<feature type="chain" id="PRO_5002796508" evidence="5">
    <location>
        <begin position="37"/>
        <end position="1155"/>
    </location>
</feature>
<protein>
    <submittedName>
        <fullName evidence="8">TonB-dependent receptor</fullName>
    </submittedName>
</protein>
<feature type="domain" description="TonB-dependent receptor-like beta-barrel" evidence="6">
    <location>
        <begin position="500"/>
        <end position="1118"/>
    </location>
</feature>
<dbReference type="InterPro" id="IPR037066">
    <property type="entry name" value="Plug_dom_sf"/>
</dbReference>
<evidence type="ECO:0000256" key="4">
    <source>
        <dbReference type="RuleBase" id="RU003357"/>
    </source>
</evidence>
<proteinExistence type="inferred from homology"/>
<dbReference type="Gene3D" id="2.170.130.10">
    <property type="entry name" value="TonB-dependent receptor, plug domain"/>
    <property type="match status" value="1"/>
</dbReference>
<keyword evidence="3" id="KW-0998">Cell outer membrane</keyword>
<keyword evidence="8" id="KW-0675">Receptor</keyword>
<dbReference type="Gene3D" id="2.40.170.20">
    <property type="entry name" value="TonB-dependent receptor, beta-barrel domain"/>
    <property type="match status" value="1"/>
</dbReference>
<evidence type="ECO:0000256" key="5">
    <source>
        <dbReference type="SAM" id="SignalP"/>
    </source>
</evidence>
<reference evidence="8 9" key="1">
    <citation type="journal article" date="2008" name="J. Bacteriol.">
        <title>Insights into plant cell wall degradation from the genome sequence of the soil bacterium Cellvibrio japonicus.</title>
        <authorList>
            <person name="Deboy R.T."/>
            <person name="Mongodin E.F."/>
            <person name="Fouts D.E."/>
            <person name="Tailford L.E."/>
            <person name="Khouri H."/>
            <person name="Emerson J.B."/>
            <person name="Mohamoud Y."/>
            <person name="Watkins K."/>
            <person name="Henrissat B."/>
            <person name="Gilbert H.J."/>
            <person name="Nelson K.E."/>
        </authorList>
    </citation>
    <scope>NUCLEOTIDE SEQUENCE [LARGE SCALE GENOMIC DNA]</scope>
    <source>
        <strain evidence="8 9">Ueda107</strain>
    </source>
</reference>
<feature type="signal peptide" evidence="5">
    <location>
        <begin position="1"/>
        <end position="36"/>
    </location>
</feature>
<dbReference type="Pfam" id="PF00593">
    <property type="entry name" value="TonB_dep_Rec_b-barrel"/>
    <property type="match status" value="1"/>
</dbReference>
<dbReference type="AlphaFoldDB" id="B3PDB4"/>
<dbReference type="EMBL" id="CP000934">
    <property type="protein sequence ID" value="ACE85918.1"/>
    <property type="molecule type" value="Genomic_DNA"/>
</dbReference>
<dbReference type="NCBIfam" id="TIGR01782">
    <property type="entry name" value="TonB-Xanth-Caul"/>
    <property type="match status" value="1"/>
</dbReference>
<accession>B3PDB4</accession>
<name>B3PDB4_CELJU</name>
<dbReference type="InterPro" id="IPR036942">
    <property type="entry name" value="Beta-barrel_TonB_sf"/>
</dbReference>
<dbReference type="InterPro" id="IPR012910">
    <property type="entry name" value="Plug_dom"/>
</dbReference>
<keyword evidence="9" id="KW-1185">Reference proteome</keyword>
<evidence type="ECO:0000313" key="9">
    <source>
        <dbReference type="Proteomes" id="UP000001036"/>
    </source>
</evidence>
<evidence type="ECO:0000313" key="8">
    <source>
        <dbReference type="EMBL" id="ACE85918.1"/>
    </source>
</evidence>
<comment type="similarity">
    <text evidence="4">Belongs to the TonB-dependent receptor family.</text>
</comment>
<keyword evidence="2 4" id="KW-0472">Membrane</keyword>
<dbReference type="PANTHER" id="PTHR40980:SF3">
    <property type="entry name" value="TONB-DEPENDENT RECEPTOR-LIKE BETA-BARREL DOMAIN-CONTAINING PROTEIN"/>
    <property type="match status" value="1"/>
</dbReference>
<dbReference type="Proteomes" id="UP000001036">
    <property type="component" value="Chromosome"/>
</dbReference>